<evidence type="ECO:0008006" key="6">
    <source>
        <dbReference type="Google" id="ProtNLM"/>
    </source>
</evidence>
<comment type="similarity">
    <text evidence="1">Belongs to the Cyclase 1 superfamily.</text>
</comment>
<reference evidence="4 5" key="1">
    <citation type="journal article" date="2019" name="PLoS Biol.">
        <title>Sex chromosomes control vertical transmission of feminizing Wolbachia symbionts in an isopod.</title>
        <authorList>
            <person name="Becking T."/>
            <person name="Chebbi M.A."/>
            <person name="Giraud I."/>
            <person name="Moumen B."/>
            <person name="Laverre T."/>
            <person name="Caubet Y."/>
            <person name="Peccoud J."/>
            <person name="Gilbert C."/>
            <person name="Cordaux R."/>
        </authorList>
    </citation>
    <scope>NUCLEOTIDE SEQUENCE [LARGE SCALE GENOMIC DNA]</scope>
    <source>
        <strain evidence="4">ANa2</strain>
        <tissue evidence="4">Whole body excluding digestive tract and cuticle</tissue>
    </source>
</reference>
<feature type="compositionally biased region" description="Low complexity" evidence="2">
    <location>
        <begin position="220"/>
        <end position="244"/>
    </location>
</feature>
<dbReference type="OrthoDB" id="7108654at2759"/>
<dbReference type="InterPro" id="IPR037175">
    <property type="entry name" value="KFase_sf"/>
</dbReference>
<dbReference type="GO" id="GO:0019441">
    <property type="term" value="P:L-tryptophan catabolic process to kynurenine"/>
    <property type="evidence" value="ECO:0007669"/>
    <property type="project" value="InterPro"/>
</dbReference>
<evidence type="ECO:0000313" key="4">
    <source>
        <dbReference type="EMBL" id="KAB7497654.1"/>
    </source>
</evidence>
<feature type="compositionally biased region" description="Low complexity" evidence="2">
    <location>
        <begin position="177"/>
        <end position="188"/>
    </location>
</feature>
<dbReference type="Proteomes" id="UP000326759">
    <property type="component" value="Unassembled WGS sequence"/>
</dbReference>
<protein>
    <recommendedName>
        <fullName evidence="6">Kynurenine formamidase</fullName>
    </recommendedName>
</protein>
<comment type="caution">
    <text evidence="4">The sequence shown here is derived from an EMBL/GenBank/DDBJ whole genome shotgun (WGS) entry which is preliminary data.</text>
</comment>
<accession>A0A5N5STV3</accession>
<dbReference type="EMBL" id="SEYY01020048">
    <property type="protein sequence ID" value="KAB7497654.1"/>
    <property type="molecule type" value="Genomic_DNA"/>
</dbReference>
<evidence type="ECO:0000313" key="5">
    <source>
        <dbReference type="Proteomes" id="UP000326759"/>
    </source>
</evidence>
<dbReference type="Gene3D" id="3.50.30.50">
    <property type="entry name" value="Putative cyclase"/>
    <property type="match status" value="1"/>
</dbReference>
<dbReference type="PANTHER" id="PTHR31118:SF12">
    <property type="entry name" value="CYCLASE-LIKE PROTEIN 2"/>
    <property type="match status" value="1"/>
</dbReference>
<feature type="compositionally biased region" description="Polar residues" evidence="2">
    <location>
        <begin position="194"/>
        <end position="211"/>
    </location>
</feature>
<sequence length="255" mass="27831">MIILTLFTIVNLINYSTQTFVDLGHELRHDVPIYPIPGYLNNRFTLTAIANETTPKGFWIAYSKFQDPLAYLGDVTDMTKLRFPGFGADSIRRILNFKSSHKIDVVGFGIDTMSLDHGPSQEFESHQIVQGENLYIIENMNNLEALPLTGSKIFVMPMKIVGGTGAPTRVIAELPSTEEVSTEEVTTSDPPIDESSSILDTTETISVESSKSSPTDDESAISSSSVTTLDSSTTTTTAPEASSPDEVLNEKVDDN</sequence>
<evidence type="ECO:0000256" key="2">
    <source>
        <dbReference type="SAM" id="MobiDB-lite"/>
    </source>
</evidence>
<dbReference type="PANTHER" id="PTHR31118">
    <property type="entry name" value="CYCLASE-LIKE PROTEIN 2"/>
    <property type="match status" value="1"/>
</dbReference>
<proteinExistence type="inferred from homology"/>
<feature type="chain" id="PRO_5024436490" description="Kynurenine formamidase" evidence="3">
    <location>
        <begin position="19"/>
        <end position="255"/>
    </location>
</feature>
<dbReference type="SUPFAM" id="SSF102198">
    <property type="entry name" value="Putative cyclase"/>
    <property type="match status" value="1"/>
</dbReference>
<feature type="region of interest" description="Disordered" evidence="2">
    <location>
        <begin position="175"/>
        <end position="255"/>
    </location>
</feature>
<feature type="signal peptide" evidence="3">
    <location>
        <begin position="1"/>
        <end position="18"/>
    </location>
</feature>
<evidence type="ECO:0000256" key="1">
    <source>
        <dbReference type="ARBA" id="ARBA00007865"/>
    </source>
</evidence>
<dbReference type="GO" id="GO:0004061">
    <property type="term" value="F:arylformamidase activity"/>
    <property type="evidence" value="ECO:0007669"/>
    <property type="project" value="InterPro"/>
</dbReference>
<dbReference type="InterPro" id="IPR007325">
    <property type="entry name" value="KFase/CYL"/>
</dbReference>
<dbReference type="AlphaFoldDB" id="A0A5N5STV3"/>
<evidence type="ECO:0000256" key="3">
    <source>
        <dbReference type="SAM" id="SignalP"/>
    </source>
</evidence>
<keyword evidence="3" id="KW-0732">Signal</keyword>
<gene>
    <name evidence="4" type="ORF">Anas_01161</name>
</gene>
<organism evidence="4 5">
    <name type="scientific">Armadillidium nasatum</name>
    <dbReference type="NCBI Taxonomy" id="96803"/>
    <lineage>
        <taxon>Eukaryota</taxon>
        <taxon>Metazoa</taxon>
        <taxon>Ecdysozoa</taxon>
        <taxon>Arthropoda</taxon>
        <taxon>Crustacea</taxon>
        <taxon>Multicrustacea</taxon>
        <taxon>Malacostraca</taxon>
        <taxon>Eumalacostraca</taxon>
        <taxon>Peracarida</taxon>
        <taxon>Isopoda</taxon>
        <taxon>Oniscidea</taxon>
        <taxon>Crinocheta</taxon>
        <taxon>Armadillidiidae</taxon>
        <taxon>Armadillidium</taxon>
    </lineage>
</organism>
<keyword evidence="5" id="KW-1185">Reference proteome</keyword>
<name>A0A5N5STV3_9CRUS</name>